<comment type="similarity">
    <text evidence="9">Belongs to the SUA5 family. TsaC subfamily.</text>
</comment>
<dbReference type="EC" id="2.7.7.87" evidence="9"/>
<dbReference type="OrthoDB" id="9814580at2"/>
<comment type="subcellular location">
    <subcellularLocation>
        <location evidence="1 9">Cytoplasm</location>
    </subcellularLocation>
</comment>
<name>A0A1M5FR24_9ALTE</name>
<evidence type="ECO:0000256" key="7">
    <source>
        <dbReference type="ARBA" id="ARBA00022840"/>
    </source>
</evidence>
<dbReference type="PANTHER" id="PTHR17490:SF18">
    <property type="entry name" value="THREONYLCARBAMOYL-AMP SYNTHASE"/>
    <property type="match status" value="1"/>
</dbReference>
<dbReference type="InterPro" id="IPR017945">
    <property type="entry name" value="DHBP_synth_RibB-like_a/b_dom"/>
</dbReference>
<keyword evidence="6 9" id="KW-0547">Nucleotide-binding</keyword>
<dbReference type="Gene3D" id="3.90.870.10">
    <property type="entry name" value="DHBP synthase"/>
    <property type="match status" value="1"/>
</dbReference>
<gene>
    <name evidence="9" type="primary">tsaC</name>
    <name evidence="11" type="ORF">SAMN05216361_0957</name>
</gene>
<dbReference type="InterPro" id="IPR006070">
    <property type="entry name" value="Sua5-like_dom"/>
</dbReference>
<evidence type="ECO:0000256" key="9">
    <source>
        <dbReference type="HAMAP-Rule" id="MF_01852"/>
    </source>
</evidence>
<dbReference type="GO" id="GO:0005524">
    <property type="term" value="F:ATP binding"/>
    <property type="evidence" value="ECO:0007669"/>
    <property type="project" value="UniProtKB-UniRule"/>
</dbReference>
<dbReference type="GO" id="GO:0003725">
    <property type="term" value="F:double-stranded RNA binding"/>
    <property type="evidence" value="ECO:0007669"/>
    <property type="project" value="InterPro"/>
</dbReference>
<evidence type="ECO:0000256" key="3">
    <source>
        <dbReference type="ARBA" id="ARBA00022679"/>
    </source>
</evidence>
<dbReference type="STRING" id="634436.SAMN05216361_0957"/>
<dbReference type="GO" id="GO:0000049">
    <property type="term" value="F:tRNA binding"/>
    <property type="evidence" value="ECO:0007669"/>
    <property type="project" value="TreeGrafter"/>
</dbReference>
<keyword evidence="7 9" id="KW-0067">ATP-binding</keyword>
<evidence type="ECO:0000313" key="12">
    <source>
        <dbReference type="Proteomes" id="UP000184520"/>
    </source>
</evidence>
<accession>A0A1M5FR24</accession>
<keyword evidence="12" id="KW-1185">Reference proteome</keyword>
<dbReference type="FunFam" id="3.90.870.10:FF:000004">
    <property type="entry name" value="Threonylcarbamoyl-AMP synthase"/>
    <property type="match status" value="1"/>
</dbReference>
<keyword evidence="3 9" id="KW-0808">Transferase</keyword>
<dbReference type="GO" id="GO:0002949">
    <property type="term" value="P:tRNA threonylcarbamoyladenosine modification"/>
    <property type="evidence" value="ECO:0007669"/>
    <property type="project" value="UniProtKB-UniRule"/>
</dbReference>
<evidence type="ECO:0000313" key="11">
    <source>
        <dbReference type="EMBL" id="SHF93958.1"/>
    </source>
</evidence>
<dbReference type="AlphaFoldDB" id="A0A1M5FR24"/>
<keyword evidence="4 9" id="KW-0819">tRNA processing</keyword>
<comment type="catalytic activity">
    <reaction evidence="8 9">
        <text>L-threonine + hydrogencarbonate + ATP = L-threonylcarbamoyladenylate + diphosphate + H2O</text>
        <dbReference type="Rhea" id="RHEA:36407"/>
        <dbReference type="ChEBI" id="CHEBI:15377"/>
        <dbReference type="ChEBI" id="CHEBI:17544"/>
        <dbReference type="ChEBI" id="CHEBI:30616"/>
        <dbReference type="ChEBI" id="CHEBI:33019"/>
        <dbReference type="ChEBI" id="CHEBI:57926"/>
        <dbReference type="ChEBI" id="CHEBI:73682"/>
        <dbReference type="EC" id="2.7.7.87"/>
    </reaction>
</comment>
<dbReference type="HAMAP" id="MF_01852">
    <property type="entry name" value="TsaC"/>
    <property type="match status" value="1"/>
</dbReference>
<dbReference type="RefSeq" id="WP_073318516.1">
    <property type="nucleotide sequence ID" value="NZ_FQWD01000001.1"/>
</dbReference>
<comment type="function">
    <text evidence="9">Required for the formation of a threonylcarbamoyl group on adenosine at position 37 (t(6)A37) in tRNAs that read codons beginning with adenine. Catalyzes the conversion of L-threonine, HCO(3)(-)/CO(2) and ATP to give threonylcarbamoyl-AMP (TC-AMP) as the acyladenylate intermediate, with the release of diphosphate.</text>
</comment>
<dbReference type="InterPro" id="IPR050156">
    <property type="entry name" value="TC-AMP_synthase_SUA5"/>
</dbReference>
<dbReference type="Pfam" id="PF01300">
    <property type="entry name" value="Sua5_yciO_yrdC"/>
    <property type="match status" value="1"/>
</dbReference>
<feature type="domain" description="YrdC-like" evidence="10">
    <location>
        <begin position="5"/>
        <end position="188"/>
    </location>
</feature>
<dbReference type="GO" id="GO:0061710">
    <property type="term" value="F:L-threonylcarbamoyladenylate synthase"/>
    <property type="evidence" value="ECO:0007669"/>
    <property type="project" value="UniProtKB-EC"/>
</dbReference>
<evidence type="ECO:0000256" key="1">
    <source>
        <dbReference type="ARBA" id="ARBA00004496"/>
    </source>
</evidence>
<dbReference type="GO" id="GO:0006450">
    <property type="term" value="P:regulation of translational fidelity"/>
    <property type="evidence" value="ECO:0007669"/>
    <property type="project" value="TreeGrafter"/>
</dbReference>
<dbReference type="PANTHER" id="PTHR17490">
    <property type="entry name" value="SUA5"/>
    <property type="match status" value="1"/>
</dbReference>
<proteinExistence type="inferred from homology"/>
<dbReference type="EMBL" id="FQWD01000001">
    <property type="protein sequence ID" value="SHF93958.1"/>
    <property type="molecule type" value="Genomic_DNA"/>
</dbReference>
<keyword evidence="2 9" id="KW-0963">Cytoplasm</keyword>
<evidence type="ECO:0000256" key="2">
    <source>
        <dbReference type="ARBA" id="ARBA00022490"/>
    </source>
</evidence>
<dbReference type="Proteomes" id="UP000184520">
    <property type="component" value="Unassembled WGS sequence"/>
</dbReference>
<evidence type="ECO:0000256" key="4">
    <source>
        <dbReference type="ARBA" id="ARBA00022694"/>
    </source>
</evidence>
<organism evidence="11 12">
    <name type="scientific">Marisediminitalea aggregata</name>
    <dbReference type="NCBI Taxonomy" id="634436"/>
    <lineage>
        <taxon>Bacteria</taxon>
        <taxon>Pseudomonadati</taxon>
        <taxon>Pseudomonadota</taxon>
        <taxon>Gammaproteobacteria</taxon>
        <taxon>Alteromonadales</taxon>
        <taxon>Alteromonadaceae</taxon>
        <taxon>Marisediminitalea</taxon>
    </lineage>
</organism>
<evidence type="ECO:0000259" key="10">
    <source>
        <dbReference type="PROSITE" id="PS51163"/>
    </source>
</evidence>
<evidence type="ECO:0000256" key="5">
    <source>
        <dbReference type="ARBA" id="ARBA00022695"/>
    </source>
</evidence>
<evidence type="ECO:0000256" key="8">
    <source>
        <dbReference type="ARBA" id="ARBA00048366"/>
    </source>
</evidence>
<evidence type="ECO:0000256" key="6">
    <source>
        <dbReference type="ARBA" id="ARBA00022741"/>
    </source>
</evidence>
<dbReference type="InterPro" id="IPR023535">
    <property type="entry name" value="TC-AMP_synthase"/>
</dbReference>
<sequence>MNQVSTPVDPDVSAFEQGELLIYATEAVMGIGCDPNNEAAVKKLLAIKQRPVEKGLILVASNYSQLLPFVDDNAIPQDRRFAIFSCWPGPVTWLLPKSATAPQWVTGEHDKIAVRVSAHEGVKALCDKLNGPIVSTSANPSGDEPARTIEQAKAYFGNSVHYVPSEVGGAAQPSMIKDAMTGAIIRNA</sequence>
<dbReference type="GO" id="GO:0005737">
    <property type="term" value="C:cytoplasm"/>
    <property type="evidence" value="ECO:0007669"/>
    <property type="project" value="UniProtKB-SubCell"/>
</dbReference>
<reference evidence="12" key="1">
    <citation type="submission" date="2016-11" db="EMBL/GenBank/DDBJ databases">
        <authorList>
            <person name="Varghese N."/>
            <person name="Submissions S."/>
        </authorList>
    </citation>
    <scope>NUCLEOTIDE SEQUENCE [LARGE SCALE GENOMIC DNA]</scope>
    <source>
        <strain evidence="12">CGMCC 1.8995</strain>
    </source>
</reference>
<dbReference type="PROSITE" id="PS51163">
    <property type="entry name" value="YRDC"/>
    <property type="match status" value="1"/>
</dbReference>
<dbReference type="SUPFAM" id="SSF55821">
    <property type="entry name" value="YrdC/RibB"/>
    <property type="match status" value="1"/>
</dbReference>
<protein>
    <recommendedName>
        <fullName evidence="9">Threonylcarbamoyl-AMP synthase</fullName>
        <shortName evidence="9">TC-AMP synthase</shortName>
        <ecNumber evidence="9">2.7.7.87</ecNumber>
    </recommendedName>
    <alternativeName>
        <fullName evidence="9">L-threonylcarbamoyladenylate synthase</fullName>
    </alternativeName>
    <alternativeName>
        <fullName evidence="9">t(6)A37 threonylcarbamoyladenosine biosynthesis protein TsaC</fullName>
    </alternativeName>
    <alternativeName>
        <fullName evidence="9">tRNA threonylcarbamoyladenosine biosynthesis protein TsaC</fullName>
    </alternativeName>
</protein>
<keyword evidence="5 9" id="KW-0548">Nucleotidyltransferase</keyword>